<feature type="compositionally biased region" description="Low complexity" evidence="2">
    <location>
        <begin position="19"/>
        <end position="32"/>
    </location>
</feature>
<proteinExistence type="inferred from homology"/>
<dbReference type="SUPFAM" id="SSF110849">
    <property type="entry name" value="ParB/Sulfiredoxin"/>
    <property type="match status" value="1"/>
</dbReference>
<dbReference type="InterPro" id="IPR017819">
    <property type="entry name" value="Plasmid_partition_RepB"/>
</dbReference>
<feature type="domain" description="ParB-like N-terminal" evidence="3">
    <location>
        <begin position="54"/>
        <end position="144"/>
    </location>
</feature>
<evidence type="ECO:0000259" key="3">
    <source>
        <dbReference type="SMART" id="SM00470"/>
    </source>
</evidence>
<dbReference type="InterPro" id="IPR050336">
    <property type="entry name" value="Chromosome_partition/occlusion"/>
</dbReference>
<dbReference type="GO" id="GO:0007059">
    <property type="term" value="P:chromosome segregation"/>
    <property type="evidence" value="ECO:0007669"/>
    <property type="project" value="TreeGrafter"/>
</dbReference>
<evidence type="ECO:0000256" key="1">
    <source>
        <dbReference type="ARBA" id="ARBA00006295"/>
    </source>
</evidence>
<gene>
    <name evidence="4" type="ORF">PY32053_04349</name>
</gene>
<geneLocation type="plasmid" evidence="5">
    <name>pyee3</name>
</geneLocation>
<dbReference type="NCBIfam" id="TIGR03454">
    <property type="entry name" value="partition_RepB"/>
    <property type="match status" value="1"/>
</dbReference>
<reference evidence="5" key="1">
    <citation type="submission" date="2018-07" db="EMBL/GenBank/DDBJ databases">
        <title>Genome Structure of the Opportunistic Pathogen Paracoccus yeei (Alphaproteobacteria) and Identification of Putative Virulence Factors.</title>
        <authorList>
            <person name="Lasek R."/>
            <person name="Szuplewska M."/>
            <person name="Mitura M."/>
            <person name="Decewicz P."/>
            <person name="Chmielowska C."/>
            <person name="Pawlot A."/>
            <person name="Sentkowska D."/>
            <person name="Czarnecki J."/>
            <person name="Bartosik D."/>
        </authorList>
    </citation>
    <scope>NUCLEOTIDE SEQUENCE [LARGE SCALE GENOMIC DNA]</scope>
    <source>
        <strain evidence="5">CCUG 32053</strain>
        <plasmid evidence="5">pyee3</plasmid>
    </source>
</reference>
<dbReference type="AlphaFoldDB" id="A0A386UT91"/>
<dbReference type="SUPFAM" id="SSF109709">
    <property type="entry name" value="KorB DNA-binding domain-like"/>
    <property type="match status" value="1"/>
</dbReference>
<organism evidence="4 5">
    <name type="scientific">Paracoccus yeei</name>
    <dbReference type="NCBI Taxonomy" id="147645"/>
    <lineage>
        <taxon>Bacteria</taxon>
        <taxon>Pseudomonadati</taxon>
        <taxon>Pseudomonadota</taxon>
        <taxon>Alphaproteobacteria</taxon>
        <taxon>Rhodobacterales</taxon>
        <taxon>Paracoccaceae</taxon>
        <taxon>Paracoccus</taxon>
    </lineage>
</organism>
<dbReference type="Pfam" id="PF07506">
    <property type="entry name" value="RepB"/>
    <property type="match status" value="1"/>
</dbReference>
<dbReference type="InterPro" id="IPR004437">
    <property type="entry name" value="ParB/RepB/Spo0J"/>
</dbReference>
<comment type="similarity">
    <text evidence="1">Belongs to the ParB family.</text>
</comment>
<dbReference type="InterPro" id="IPR011111">
    <property type="entry name" value="Plasmid_RepB"/>
</dbReference>
<dbReference type="EMBL" id="CP031081">
    <property type="protein sequence ID" value="AYF03867.1"/>
    <property type="molecule type" value="Genomic_DNA"/>
</dbReference>
<dbReference type="PANTHER" id="PTHR33375">
    <property type="entry name" value="CHROMOSOME-PARTITIONING PROTEIN PARB-RELATED"/>
    <property type="match status" value="1"/>
</dbReference>
<dbReference type="InterPro" id="IPR037972">
    <property type="entry name" value="RepB_N"/>
</dbReference>
<dbReference type="Pfam" id="PF02195">
    <property type="entry name" value="ParB_N"/>
    <property type="match status" value="1"/>
</dbReference>
<dbReference type="RefSeq" id="WP_120444866.1">
    <property type="nucleotide sequence ID" value="NZ_CP031081.1"/>
</dbReference>
<dbReference type="Proteomes" id="UP000272010">
    <property type="component" value="Plasmid pYEE3"/>
</dbReference>
<dbReference type="SMART" id="SM00470">
    <property type="entry name" value="ParB"/>
    <property type="match status" value="1"/>
</dbReference>
<dbReference type="InterPro" id="IPR036086">
    <property type="entry name" value="ParB/Sulfiredoxin_sf"/>
</dbReference>
<dbReference type="InterPro" id="IPR003115">
    <property type="entry name" value="ParB_N"/>
</dbReference>
<dbReference type="GO" id="GO:0005694">
    <property type="term" value="C:chromosome"/>
    <property type="evidence" value="ECO:0007669"/>
    <property type="project" value="TreeGrafter"/>
</dbReference>
<name>A0A386UT91_9RHOB</name>
<dbReference type="PANTHER" id="PTHR33375:SF1">
    <property type="entry name" value="CHROMOSOME-PARTITIONING PROTEIN PARB-RELATED"/>
    <property type="match status" value="1"/>
</dbReference>
<dbReference type="NCBIfam" id="TIGR00180">
    <property type="entry name" value="parB_part"/>
    <property type="match status" value="1"/>
</dbReference>
<dbReference type="CDD" id="cd16405">
    <property type="entry name" value="RepB_like_N"/>
    <property type="match status" value="1"/>
</dbReference>
<evidence type="ECO:0000256" key="2">
    <source>
        <dbReference type="SAM" id="MobiDB-lite"/>
    </source>
</evidence>
<keyword evidence="4" id="KW-0614">Plasmid</keyword>
<accession>A0A386UT91</accession>
<evidence type="ECO:0000313" key="4">
    <source>
        <dbReference type="EMBL" id="AYF03867.1"/>
    </source>
</evidence>
<dbReference type="GO" id="GO:0003677">
    <property type="term" value="F:DNA binding"/>
    <property type="evidence" value="ECO:0007669"/>
    <property type="project" value="InterPro"/>
</dbReference>
<dbReference type="Gene3D" id="3.90.1530.30">
    <property type="match status" value="1"/>
</dbReference>
<protein>
    <submittedName>
        <fullName evidence="4">Plasmid replication protein RepB</fullName>
    </submittedName>
</protein>
<evidence type="ECO:0000313" key="5">
    <source>
        <dbReference type="Proteomes" id="UP000272010"/>
    </source>
</evidence>
<feature type="region of interest" description="Disordered" evidence="2">
    <location>
        <begin position="16"/>
        <end position="38"/>
    </location>
</feature>
<sequence length="321" mass="34944">MRNNILAQSLQKSLEGSKAAAEAAPSSPAATADGPRSLRSMADVLSSVSAQAPQEIDPAEIADSEVADRFDVQDGLNDLVESIRASGQQLPVMLRHRRGAGPRYEVVYGRRRIAACRALGIKVVAHIKEMSLDEALMSQALENSARLERSFIEQAVFATKLDEAGFSAERICQALAIDTSTLSRLRTVVRDIPEQLIRGIGAAQGVGRRPWMELRDLIKGATDKTVQNVVSIIPESGSAAERLDAVISALSSGSVHDEPKVQRSRSLPQRTVVAGSVSYQLTTGNMVLRAERKNDRAFLQYVESHLPQLYSDWARESEKKA</sequence>